<dbReference type="SUPFAM" id="SSF54909">
    <property type="entry name" value="Dimeric alpha+beta barrel"/>
    <property type="match status" value="1"/>
</dbReference>
<dbReference type="KEGG" id="cheb:HH215_04395"/>
<dbReference type="RefSeq" id="WP_169278801.1">
    <property type="nucleotide sequence ID" value="NZ_CP051680.1"/>
</dbReference>
<proteinExistence type="predicted"/>
<evidence type="ECO:0000313" key="2">
    <source>
        <dbReference type="EMBL" id="QJD82502.1"/>
    </source>
</evidence>
<feature type="domain" description="Stress-response A/B barrel" evidence="1">
    <location>
        <begin position="6"/>
        <end position="98"/>
    </location>
</feature>
<accession>A0A7Z2VG54</accession>
<dbReference type="InterPro" id="IPR013097">
    <property type="entry name" value="Dabb"/>
</dbReference>
<organism evidence="2 3">
    <name type="scientific">Cohnella herbarum</name>
    <dbReference type="NCBI Taxonomy" id="2728023"/>
    <lineage>
        <taxon>Bacteria</taxon>
        <taxon>Bacillati</taxon>
        <taxon>Bacillota</taxon>
        <taxon>Bacilli</taxon>
        <taxon>Bacillales</taxon>
        <taxon>Paenibacillaceae</taxon>
        <taxon>Cohnella</taxon>
    </lineage>
</organism>
<sequence>MANKEMIHSVIFNLKHAKGSEEETRFIEDGRSILSSIPVVRDFKVYRQTSPKNEFAFGFSMAFDNAADFEAYNAHPLHEKFVKERWESEVENFLEIDYQE</sequence>
<evidence type="ECO:0000259" key="1">
    <source>
        <dbReference type="PROSITE" id="PS51502"/>
    </source>
</evidence>
<keyword evidence="3" id="KW-1185">Reference proteome</keyword>
<dbReference type="Gene3D" id="3.30.70.100">
    <property type="match status" value="1"/>
</dbReference>
<reference evidence="2 3" key="1">
    <citation type="submission" date="2020-04" db="EMBL/GenBank/DDBJ databases">
        <title>Genome sequencing of novel species.</title>
        <authorList>
            <person name="Heo J."/>
            <person name="Kim S.-J."/>
            <person name="Kim J.-S."/>
            <person name="Hong S.-B."/>
            <person name="Kwon S.-W."/>
        </authorList>
    </citation>
    <scope>NUCLEOTIDE SEQUENCE [LARGE SCALE GENOMIC DNA]</scope>
    <source>
        <strain evidence="2 3">MFER-1</strain>
    </source>
</reference>
<dbReference type="AlphaFoldDB" id="A0A7Z2VG54"/>
<gene>
    <name evidence="2" type="ORF">HH215_04395</name>
</gene>
<protein>
    <submittedName>
        <fullName evidence="2">Dabb family protein</fullName>
    </submittedName>
</protein>
<dbReference type="InterPro" id="IPR011008">
    <property type="entry name" value="Dimeric_a/b-barrel"/>
</dbReference>
<dbReference type="Proteomes" id="UP000502248">
    <property type="component" value="Chromosome"/>
</dbReference>
<dbReference type="Pfam" id="PF07876">
    <property type="entry name" value="Dabb"/>
    <property type="match status" value="1"/>
</dbReference>
<dbReference type="EMBL" id="CP051680">
    <property type="protein sequence ID" value="QJD82502.1"/>
    <property type="molecule type" value="Genomic_DNA"/>
</dbReference>
<dbReference type="SMART" id="SM00886">
    <property type="entry name" value="Dabb"/>
    <property type="match status" value="1"/>
</dbReference>
<dbReference type="PROSITE" id="PS51502">
    <property type="entry name" value="S_R_A_B_BARREL"/>
    <property type="match status" value="1"/>
</dbReference>
<name>A0A7Z2VG54_9BACL</name>
<evidence type="ECO:0000313" key="3">
    <source>
        <dbReference type="Proteomes" id="UP000502248"/>
    </source>
</evidence>